<dbReference type="Proteomes" id="UP001633002">
    <property type="component" value="Unassembled WGS sequence"/>
</dbReference>
<comment type="caution">
    <text evidence="1">The sequence shown here is derived from an EMBL/GenBank/DDBJ whole genome shotgun (WGS) entry which is preliminary data.</text>
</comment>
<organism evidence="1 2">
    <name type="scientific">Riccia sorocarpa</name>
    <dbReference type="NCBI Taxonomy" id="122646"/>
    <lineage>
        <taxon>Eukaryota</taxon>
        <taxon>Viridiplantae</taxon>
        <taxon>Streptophyta</taxon>
        <taxon>Embryophyta</taxon>
        <taxon>Marchantiophyta</taxon>
        <taxon>Marchantiopsida</taxon>
        <taxon>Marchantiidae</taxon>
        <taxon>Marchantiales</taxon>
        <taxon>Ricciaceae</taxon>
        <taxon>Riccia</taxon>
    </lineage>
</organism>
<protein>
    <submittedName>
        <fullName evidence="1">Uncharacterized protein</fullName>
    </submittedName>
</protein>
<reference evidence="1 2" key="1">
    <citation type="submission" date="2024-09" db="EMBL/GenBank/DDBJ databases">
        <title>Chromosome-scale assembly of Riccia sorocarpa.</title>
        <authorList>
            <person name="Paukszto L."/>
        </authorList>
    </citation>
    <scope>NUCLEOTIDE SEQUENCE [LARGE SCALE GENOMIC DNA]</scope>
    <source>
        <strain evidence="1">LP-2024</strain>
        <tissue evidence="1">Aerial parts of the thallus</tissue>
    </source>
</reference>
<evidence type="ECO:0000313" key="2">
    <source>
        <dbReference type="Proteomes" id="UP001633002"/>
    </source>
</evidence>
<evidence type="ECO:0000313" key="1">
    <source>
        <dbReference type="EMBL" id="KAL3683323.1"/>
    </source>
</evidence>
<sequence length="230" mass="25045">MDSRKQYISLRFGSSSDPSFLIFAYFRPCGAPVYARFDKPDNPFVELLELVVKLGDSGPVWILGRFLWADIYVDELVTVGGLTIMNGTPPFSSTRACNCQTSTGASLVDYLLASKNDRERVVDFSVGHGLQSRIIDPLCVHYLLHMIGKDVGRRNEGFNSIKLSGGNLHGRWTNISITGRGGGGGGGAGGLFLDFAKCGVESLWIEEGGPEEVVGLWGSSHRRLSENIKL</sequence>
<dbReference type="EMBL" id="JBJQOH010000006">
    <property type="protein sequence ID" value="KAL3683323.1"/>
    <property type="molecule type" value="Genomic_DNA"/>
</dbReference>
<keyword evidence="2" id="KW-1185">Reference proteome</keyword>
<name>A0ABD3GW09_9MARC</name>
<accession>A0ABD3GW09</accession>
<dbReference type="AlphaFoldDB" id="A0ABD3GW09"/>
<proteinExistence type="predicted"/>
<gene>
    <name evidence="1" type="ORF">R1sor_001345</name>
</gene>